<dbReference type="PROSITE" id="PS51257">
    <property type="entry name" value="PROKAR_LIPOPROTEIN"/>
    <property type="match status" value="1"/>
</dbReference>
<evidence type="ECO:0000313" key="2">
    <source>
        <dbReference type="EMBL" id="SCC72220.1"/>
    </source>
</evidence>
<proteinExistence type="predicted"/>
<dbReference type="InterPro" id="IPR011044">
    <property type="entry name" value="Quino_amine_DH_bsu"/>
</dbReference>
<dbReference type="Proteomes" id="UP000243661">
    <property type="component" value="Unassembled WGS sequence"/>
</dbReference>
<dbReference type="SUPFAM" id="SSF50969">
    <property type="entry name" value="YVTN repeat-like/Quinoprotein amine dehydrogenase"/>
    <property type="match status" value="1"/>
</dbReference>
<name>A0A1C4GVK8_9GAMM</name>
<dbReference type="InterPro" id="IPR025507">
    <property type="entry name" value="DUF4394"/>
</dbReference>
<dbReference type="OrthoDB" id="531718at2"/>
<reference evidence="2 3" key="1">
    <citation type="submission" date="2016-08" db="EMBL/GenBank/DDBJ databases">
        <authorList>
            <person name="Seilhamer J.J."/>
        </authorList>
    </citation>
    <scope>NUCLEOTIDE SEQUENCE [LARGE SCALE GENOMIC DNA]</scope>
    <source>
        <strain evidence="2 3">ANC 4874</strain>
    </source>
</reference>
<accession>A0A1C4GVK8</accession>
<organism evidence="2 3">
    <name type="scientific">Acinetobacter albensis</name>
    <dbReference type="NCBI Taxonomy" id="1673609"/>
    <lineage>
        <taxon>Bacteria</taxon>
        <taxon>Pseudomonadati</taxon>
        <taxon>Pseudomonadota</taxon>
        <taxon>Gammaproteobacteria</taxon>
        <taxon>Moraxellales</taxon>
        <taxon>Moraxellaceae</taxon>
        <taxon>Acinetobacter</taxon>
    </lineage>
</organism>
<dbReference type="RefSeq" id="WP_092720061.1">
    <property type="nucleotide sequence ID" value="NZ_FMBK01000008.1"/>
</dbReference>
<evidence type="ECO:0000313" key="3">
    <source>
        <dbReference type="Proteomes" id="UP000243661"/>
    </source>
</evidence>
<evidence type="ECO:0000259" key="1">
    <source>
        <dbReference type="Pfam" id="PF14339"/>
    </source>
</evidence>
<sequence length="562" mass="59137">MKKSILSLTLASIGCFSLIGCNTSSDRTNNMSPSSSGDTIILTSEGMISSINRDKPDTVVSNTKVVMLQSEDQLVGIDYRPKDDKLYAVGLLGNLYTLDPNTGVATFLRKLTADATDTSDGNAPFSKILGDANLITVNFNPAADRLRVITNTGQNLRINVDTGATITDGAINPTTNQPVIVAAAYTNAFSGTASTRLYSIDQTSNRIYLQNANAGTLGTSALLGEGISAQGAGGFDIDPINNIGYAALKVAGSYKFYHLNLAHVGTENNTVFNSTNLANYYTTAGIRGIALKRAKDTTAQGIGLNKNNKLIQFALNNPNLVTEKNITGILVNEKFVGIDYRLRNSTDKSGQLYGLTDRANVYTINTETGLAMLVSTLKPATDSTYTGLEGTAFAVDFNPTADRLRVISNTGQSLRINVDTGDTIRDGSINGIEGAVVTAAAYINSFKTSVEGLGTELFDLDQSNQLLAKQNPPNAGTLTSLGGLAITLGQNNGFDIAGGDNGYALATVSSASGNSILYRVDLNSTPNDSRAKPAINVDGTPNMIASTIGTNADLIDLAILLK</sequence>
<protein>
    <recommendedName>
        <fullName evidence="1">DUF4394 domain-containing protein</fullName>
    </recommendedName>
</protein>
<dbReference type="Pfam" id="PF14339">
    <property type="entry name" value="DUF4394"/>
    <property type="match status" value="2"/>
</dbReference>
<dbReference type="AlphaFoldDB" id="A0A1C4GVK8"/>
<feature type="domain" description="DUF4394" evidence="1">
    <location>
        <begin position="49"/>
        <end position="265"/>
    </location>
</feature>
<gene>
    <name evidence="2" type="ORF">GA0116959_10873</name>
</gene>
<feature type="domain" description="DUF4394" evidence="1">
    <location>
        <begin position="310"/>
        <end position="524"/>
    </location>
</feature>
<dbReference type="EMBL" id="FMBK01000008">
    <property type="protein sequence ID" value="SCC72220.1"/>
    <property type="molecule type" value="Genomic_DNA"/>
</dbReference>